<accession>A0ACB0YZP7</accession>
<evidence type="ECO:0000313" key="2">
    <source>
        <dbReference type="Proteomes" id="UP001497535"/>
    </source>
</evidence>
<proteinExistence type="predicted"/>
<dbReference type="Proteomes" id="UP001497535">
    <property type="component" value="Unassembled WGS sequence"/>
</dbReference>
<name>A0ACB0YZP7_MELEN</name>
<dbReference type="EMBL" id="CAVMJV010000021">
    <property type="protein sequence ID" value="CAK5070884.1"/>
    <property type="molecule type" value="Genomic_DNA"/>
</dbReference>
<sequence>MAWLHLSYPNENKPNRMTSIQILTEYLEENAIDSNFIFENLATKAYFGIIEMRSPSLYLTFEEVPSLATEYYIMRRWNAPGLQNQNKFEEVKKRIF</sequence>
<organism evidence="1 2">
    <name type="scientific">Meloidogyne enterolobii</name>
    <name type="common">Root-knot nematode worm</name>
    <name type="synonym">Meloidogyne mayaguensis</name>
    <dbReference type="NCBI Taxonomy" id="390850"/>
    <lineage>
        <taxon>Eukaryota</taxon>
        <taxon>Metazoa</taxon>
        <taxon>Ecdysozoa</taxon>
        <taxon>Nematoda</taxon>
        <taxon>Chromadorea</taxon>
        <taxon>Rhabditida</taxon>
        <taxon>Tylenchina</taxon>
        <taxon>Tylenchomorpha</taxon>
        <taxon>Tylenchoidea</taxon>
        <taxon>Meloidogynidae</taxon>
        <taxon>Meloidogyninae</taxon>
        <taxon>Meloidogyne</taxon>
    </lineage>
</organism>
<gene>
    <name evidence="1" type="ORF">MENTE1834_LOCUS18768</name>
</gene>
<comment type="caution">
    <text evidence="1">The sequence shown here is derived from an EMBL/GenBank/DDBJ whole genome shotgun (WGS) entry which is preliminary data.</text>
</comment>
<reference evidence="1" key="1">
    <citation type="submission" date="2023-11" db="EMBL/GenBank/DDBJ databases">
        <authorList>
            <person name="Poullet M."/>
        </authorList>
    </citation>
    <scope>NUCLEOTIDE SEQUENCE</scope>
    <source>
        <strain evidence="1">E1834</strain>
    </source>
</reference>
<keyword evidence="2" id="KW-1185">Reference proteome</keyword>
<evidence type="ECO:0000313" key="1">
    <source>
        <dbReference type="EMBL" id="CAK5070884.1"/>
    </source>
</evidence>
<protein>
    <submittedName>
        <fullName evidence="1">Uncharacterized protein</fullName>
    </submittedName>
</protein>